<evidence type="ECO:0000313" key="3">
    <source>
        <dbReference type="Proteomes" id="UP000812966"/>
    </source>
</evidence>
<dbReference type="SUPFAM" id="SSF75304">
    <property type="entry name" value="Amidase signature (AS) enzymes"/>
    <property type="match status" value="1"/>
</dbReference>
<name>A0A8K0JPT0_9TREE</name>
<dbReference type="EMBL" id="JABELV010000083">
    <property type="protein sequence ID" value="KAG7531760.1"/>
    <property type="molecule type" value="Genomic_DNA"/>
</dbReference>
<dbReference type="InterPro" id="IPR023631">
    <property type="entry name" value="Amidase_dom"/>
</dbReference>
<feature type="domain" description="Amidase" evidence="1">
    <location>
        <begin position="31"/>
        <end position="498"/>
    </location>
</feature>
<dbReference type="PANTHER" id="PTHR42678">
    <property type="entry name" value="AMIDASE"/>
    <property type="match status" value="1"/>
</dbReference>
<reference evidence="2" key="1">
    <citation type="submission" date="2020-04" db="EMBL/GenBank/DDBJ databases">
        <title>Analysis of mating type loci in Filobasidium floriforme.</title>
        <authorList>
            <person name="Nowrousian M."/>
        </authorList>
    </citation>
    <scope>NUCLEOTIDE SEQUENCE</scope>
    <source>
        <strain evidence="2">CBS 6242</strain>
    </source>
</reference>
<accession>A0A8K0JPT0</accession>
<dbReference type="Pfam" id="PF01425">
    <property type="entry name" value="Amidase"/>
    <property type="match status" value="1"/>
</dbReference>
<dbReference type="AlphaFoldDB" id="A0A8K0JPT0"/>
<keyword evidence="3" id="KW-1185">Reference proteome</keyword>
<gene>
    <name evidence="2" type="ORF">FFLO_04129</name>
</gene>
<evidence type="ECO:0000313" key="2">
    <source>
        <dbReference type="EMBL" id="KAG7531760.1"/>
    </source>
</evidence>
<sequence length="525" mass="56690">MPNIPLKLDLLHATIKDLQQVLNAGECTSVDLIEAYLAAIENNNHTGLKLHAVIETAPKEKLLQIAQELDDQRRAGTILGHLHGIPLLVKDVIGTADELGMKTTAGSYALVDSVVKEDAAVVKLLRQNGAIILGKTNMTEWSSFRQEGNMEEGFESGWRKMKSNGWSARGGTCVSAYNPQRNPLGSSTGSAVAVSAGFAPAALGTETLGSLCAPADAAGLFALKPTTGMISMAGTIPFVSSRDVIGPMAKCAHDVALLLQIMAASGSDLTTNRYPDKRGEIEYIKYVENATFRGKKLGFYPWEPESFATRAETEYKKKLFAQAAATLCTHGATVIESIEAIPFDASAYFGMESLVMGTDVKVNLNRYLAALPNTSVRSLADVIQYNIDHEDVEMPSDQPGQLQFLRAEATNGQENPEYLKAVQKVEQAADNEGLKALFDTYNLDALICTLADSTTVPIVLASAAKYPIITLPLGYDETIQEPVSMYIVGRPWSEGLLLEIMAAWEVVFPPRRAPPALEMTGAQTF</sequence>
<dbReference type="Gene3D" id="3.90.1300.10">
    <property type="entry name" value="Amidase signature (AS) domain"/>
    <property type="match status" value="1"/>
</dbReference>
<organism evidence="2 3">
    <name type="scientific">Filobasidium floriforme</name>
    <dbReference type="NCBI Taxonomy" id="5210"/>
    <lineage>
        <taxon>Eukaryota</taxon>
        <taxon>Fungi</taxon>
        <taxon>Dikarya</taxon>
        <taxon>Basidiomycota</taxon>
        <taxon>Agaricomycotina</taxon>
        <taxon>Tremellomycetes</taxon>
        <taxon>Filobasidiales</taxon>
        <taxon>Filobasidiaceae</taxon>
        <taxon>Filobasidium</taxon>
    </lineage>
</organism>
<dbReference type="PANTHER" id="PTHR42678:SF34">
    <property type="entry name" value="OS04G0183300 PROTEIN"/>
    <property type="match status" value="1"/>
</dbReference>
<dbReference type="InterPro" id="IPR036928">
    <property type="entry name" value="AS_sf"/>
</dbReference>
<evidence type="ECO:0000259" key="1">
    <source>
        <dbReference type="Pfam" id="PF01425"/>
    </source>
</evidence>
<proteinExistence type="predicted"/>
<dbReference type="Proteomes" id="UP000812966">
    <property type="component" value="Unassembled WGS sequence"/>
</dbReference>
<protein>
    <recommendedName>
        <fullName evidence="1">Amidase domain-containing protein</fullName>
    </recommendedName>
</protein>
<comment type="caution">
    <text evidence="2">The sequence shown here is derived from an EMBL/GenBank/DDBJ whole genome shotgun (WGS) entry which is preliminary data.</text>
</comment>